<dbReference type="AlphaFoldDB" id="A0A9J5ZT15"/>
<protein>
    <submittedName>
        <fullName evidence="1">Uncharacterized protein</fullName>
    </submittedName>
</protein>
<dbReference type="EMBL" id="JACXVP010000003">
    <property type="protein sequence ID" value="KAG5615429.1"/>
    <property type="molecule type" value="Genomic_DNA"/>
</dbReference>
<reference evidence="1 2" key="1">
    <citation type="submission" date="2020-09" db="EMBL/GenBank/DDBJ databases">
        <title>De no assembly of potato wild relative species, Solanum commersonii.</title>
        <authorList>
            <person name="Cho K."/>
        </authorList>
    </citation>
    <scope>NUCLEOTIDE SEQUENCE [LARGE SCALE GENOMIC DNA]</scope>
    <source>
        <strain evidence="1">LZ3.2</strain>
        <tissue evidence="1">Leaf</tissue>
    </source>
</reference>
<name>A0A9J5ZT15_SOLCO</name>
<evidence type="ECO:0000313" key="1">
    <source>
        <dbReference type="EMBL" id="KAG5615429.1"/>
    </source>
</evidence>
<dbReference type="OrthoDB" id="687122at2759"/>
<dbReference type="Proteomes" id="UP000824120">
    <property type="component" value="Chromosome 3"/>
</dbReference>
<organism evidence="1 2">
    <name type="scientific">Solanum commersonii</name>
    <name type="common">Commerson's wild potato</name>
    <name type="synonym">Commerson's nightshade</name>
    <dbReference type="NCBI Taxonomy" id="4109"/>
    <lineage>
        <taxon>Eukaryota</taxon>
        <taxon>Viridiplantae</taxon>
        <taxon>Streptophyta</taxon>
        <taxon>Embryophyta</taxon>
        <taxon>Tracheophyta</taxon>
        <taxon>Spermatophyta</taxon>
        <taxon>Magnoliopsida</taxon>
        <taxon>eudicotyledons</taxon>
        <taxon>Gunneridae</taxon>
        <taxon>Pentapetalae</taxon>
        <taxon>asterids</taxon>
        <taxon>lamiids</taxon>
        <taxon>Solanales</taxon>
        <taxon>Solanaceae</taxon>
        <taxon>Solanoideae</taxon>
        <taxon>Solaneae</taxon>
        <taxon>Solanum</taxon>
    </lineage>
</organism>
<keyword evidence="2" id="KW-1185">Reference proteome</keyword>
<sequence length="151" mass="17699">MKTCSIKGFSYMIDYSKNSIVAFDLRAEKFRVIGLGDDIYKNLFDYNLIEVKEKIALLDCWGSFTEWKSRGIHILTQWKDVEDILKPKYDPPQGFCDSRDGKIIFIATKNNILFCYFYDGKISWRYLEIHGTSVEDEINGINIYIESLYLC</sequence>
<proteinExistence type="predicted"/>
<evidence type="ECO:0000313" key="2">
    <source>
        <dbReference type="Proteomes" id="UP000824120"/>
    </source>
</evidence>
<gene>
    <name evidence="1" type="ORF">H5410_015253</name>
</gene>
<comment type="caution">
    <text evidence="1">The sequence shown here is derived from an EMBL/GenBank/DDBJ whole genome shotgun (WGS) entry which is preliminary data.</text>
</comment>
<accession>A0A9J5ZT15</accession>